<keyword evidence="2" id="KW-0446">Lipid-binding</keyword>
<proteinExistence type="predicted"/>
<sequence>MKDYIISCCSTADLTEEHFKARDISYICFHFELDGKEYADDLGKSIPFDKFYKAMQDGAQTRTSQVNADEFEQYFEGFLKEGKDVLHLCLSSGISGTINSARVAQEILAEKYPERKLLIVDSLAASSGYGLLMDKLADLRDQGKSIDEVYEWAMANRLKLHHWFFSSDLTFFIKGGRISKTAGALGGLLNICPLMNVDYQGHLIPRYKIRTKKKVIRAIVDKMEECAEGGKDYSGKCYISNSACEEDAKEVARLVEERFPKLNGKVEIYSIGTTIGSHTGPGTVALFFWGKERND</sequence>
<comment type="function">
    <text evidence="1">May bind long-chain fatty acids, such as palmitate, and may play a role in lipid transport or fatty acid metabolism.</text>
</comment>
<dbReference type="GO" id="GO:0008289">
    <property type="term" value="F:lipid binding"/>
    <property type="evidence" value="ECO:0007669"/>
    <property type="project" value="UniProtKB-KW"/>
</dbReference>
<dbReference type="Gene3D" id="3.30.1180.10">
    <property type="match status" value="1"/>
</dbReference>
<dbReference type="PANTHER" id="PTHR33434">
    <property type="entry name" value="DEGV DOMAIN-CONTAINING PROTEIN DR_1986-RELATED"/>
    <property type="match status" value="1"/>
</dbReference>
<dbReference type="PANTHER" id="PTHR33434:SF3">
    <property type="entry name" value="DEGV DOMAIN-CONTAINING PROTEIN YITS"/>
    <property type="match status" value="1"/>
</dbReference>
<organism evidence="3 4">
    <name type="scientific">Candidatus Limivivens intestinipullorum</name>
    <dbReference type="NCBI Taxonomy" id="2840858"/>
    <lineage>
        <taxon>Bacteria</taxon>
        <taxon>Bacillati</taxon>
        <taxon>Bacillota</taxon>
        <taxon>Clostridia</taxon>
        <taxon>Lachnospirales</taxon>
        <taxon>Lachnospiraceae</taxon>
        <taxon>Lachnospiraceae incertae sedis</taxon>
        <taxon>Candidatus Limivivens</taxon>
    </lineage>
</organism>
<dbReference type="Gene3D" id="3.40.50.10440">
    <property type="entry name" value="Dihydroxyacetone kinase, domain 1"/>
    <property type="match status" value="1"/>
</dbReference>
<protein>
    <submittedName>
        <fullName evidence="3">DegV family protein</fullName>
    </submittedName>
</protein>
<dbReference type="Pfam" id="PF02645">
    <property type="entry name" value="DegV"/>
    <property type="match status" value="1"/>
</dbReference>
<dbReference type="PROSITE" id="PS51482">
    <property type="entry name" value="DEGV"/>
    <property type="match status" value="1"/>
</dbReference>
<accession>A0A9D1JLB1</accession>
<dbReference type="Gene3D" id="2.20.28.50">
    <property type="entry name" value="degv family protein"/>
    <property type="match status" value="1"/>
</dbReference>
<evidence type="ECO:0000313" key="4">
    <source>
        <dbReference type="Proteomes" id="UP000823935"/>
    </source>
</evidence>
<dbReference type="Proteomes" id="UP000823935">
    <property type="component" value="Unassembled WGS sequence"/>
</dbReference>
<dbReference type="NCBIfam" id="TIGR00762">
    <property type="entry name" value="DegV"/>
    <property type="match status" value="1"/>
</dbReference>
<dbReference type="InterPro" id="IPR050270">
    <property type="entry name" value="DegV_domain_contain"/>
</dbReference>
<evidence type="ECO:0000256" key="2">
    <source>
        <dbReference type="ARBA" id="ARBA00023121"/>
    </source>
</evidence>
<comment type="caution">
    <text evidence="3">The sequence shown here is derived from an EMBL/GenBank/DDBJ whole genome shotgun (WGS) entry which is preliminary data.</text>
</comment>
<evidence type="ECO:0000256" key="1">
    <source>
        <dbReference type="ARBA" id="ARBA00003238"/>
    </source>
</evidence>
<name>A0A9D1JLB1_9FIRM</name>
<reference evidence="3" key="1">
    <citation type="submission" date="2020-10" db="EMBL/GenBank/DDBJ databases">
        <authorList>
            <person name="Gilroy R."/>
        </authorList>
    </citation>
    <scope>NUCLEOTIDE SEQUENCE</scope>
    <source>
        <strain evidence="3">CHK190-19873</strain>
    </source>
</reference>
<dbReference type="InterPro" id="IPR003797">
    <property type="entry name" value="DegV"/>
</dbReference>
<gene>
    <name evidence="3" type="ORF">IAB44_16330</name>
</gene>
<dbReference type="AlphaFoldDB" id="A0A9D1JLB1"/>
<dbReference type="SUPFAM" id="SSF82549">
    <property type="entry name" value="DAK1/DegV-like"/>
    <property type="match status" value="1"/>
</dbReference>
<dbReference type="EMBL" id="DVIQ01000112">
    <property type="protein sequence ID" value="HIS33091.1"/>
    <property type="molecule type" value="Genomic_DNA"/>
</dbReference>
<evidence type="ECO:0000313" key="3">
    <source>
        <dbReference type="EMBL" id="HIS33091.1"/>
    </source>
</evidence>
<reference evidence="3" key="2">
    <citation type="journal article" date="2021" name="PeerJ">
        <title>Extensive microbial diversity within the chicken gut microbiome revealed by metagenomics and culture.</title>
        <authorList>
            <person name="Gilroy R."/>
            <person name="Ravi A."/>
            <person name="Getino M."/>
            <person name="Pursley I."/>
            <person name="Horton D.L."/>
            <person name="Alikhan N.F."/>
            <person name="Baker D."/>
            <person name="Gharbi K."/>
            <person name="Hall N."/>
            <person name="Watson M."/>
            <person name="Adriaenssens E.M."/>
            <person name="Foster-Nyarko E."/>
            <person name="Jarju S."/>
            <person name="Secka A."/>
            <person name="Antonio M."/>
            <person name="Oren A."/>
            <person name="Chaudhuri R.R."/>
            <person name="La Ragione R."/>
            <person name="Hildebrand F."/>
            <person name="Pallen M.J."/>
        </authorList>
    </citation>
    <scope>NUCLEOTIDE SEQUENCE</scope>
    <source>
        <strain evidence="3">CHK190-19873</strain>
    </source>
</reference>
<dbReference type="InterPro" id="IPR043168">
    <property type="entry name" value="DegV_C"/>
</dbReference>